<name>A0A644Y8V7_9ZZZZ</name>
<accession>A0A644Y8V7</accession>
<dbReference type="EMBL" id="VSSQ01004369">
    <property type="protein sequence ID" value="MPM24900.1"/>
    <property type="molecule type" value="Genomic_DNA"/>
</dbReference>
<gene>
    <name evidence="1" type="ORF">SDC9_71388</name>
</gene>
<proteinExistence type="predicted"/>
<dbReference type="AlphaFoldDB" id="A0A644Y8V7"/>
<evidence type="ECO:0000313" key="1">
    <source>
        <dbReference type="EMBL" id="MPM24900.1"/>
    </source>
</evidence>
<organism evidence="1">
    <name type="scientific">bioreactor metagenome</name>
    <dbReference type="NCBI Taxonomy" id="1076179"/>
    <lineage>
        <taxon>unclassified sequences</taxon>
        <taxon>metagenomes</taxon>
        <taxon>ecological metagenomes</taxon>
    </lineage>
</organism>
<reference evidence="1" key="1">
    <citation type="submission" date="2019-08" db="EMBL/GenBank/DDBJ databases">
        <authorList>
            <person name="Kucharzyk K."/>
            <person name="Murdoch R.W."/>
            <person name="Higgins S."/>
            <person name="Loffler F."/>
        </authorList>
    </citation>
    <scope>NUCLEOTIDE SEQUENCE</scope>
</reference>
<sequence length="112" mass="12442">MNGAGFLGHGVFTHEGDEFIKAGGTGDARRDLIQQFCFSKCFLCTFKQPQVLNGRSHLVSERGQRTDLLFQEAVLYDGDQDKCAALTVGRPEGKYRHGMNVLADEDLFEVLT</sequence>
<comment type="caution">
    <text evidence="1">The sequence shown here is derived from an EMBL/GenBank/DDBJ whole genome shotgun (WGS) entry which is preliminary data.</text>
</comment>
<protein>
    <submittedName>
        <fullName evidence="1">Uncharacterized protein</fullName>
    </submittedName>
</protein>